<accession>A0AAD1XQ48</accession>
<organism evidence="2 3">
    <name type="scientific">Euplotes crassus</name>
    <dbReference type="NCBI Taxonomy" id="5936"/>
    <lineage>
        <taxon>Eukaryota</taxon>
        <taxon>Sar</taxon>
        <taxon>Alveolata</taxon>
        <taxon>Ciliophora</taxon>
        <taxon>Intramacronucleata</taxon>
        <taxon>Spirotrichea</taxon>
        <taxon>Hypotrichia</taxon>
        <taxon>Euplotida</taxon>
        <taxon>Euplotidae</taxon>
        <taxon>Moneuplotes</taxon>
    </lineage>
</organism>
<feature type="signal peptide" evidence="1">
    <location>
        <begin position="1"/>
        <end position="26"/>
    </location>
</feature>
<evidence type="ECO:0000313" key="2">
    <source>
        <dbReference type="EMBL" id="CAI2376905.1"/>
    </source>
</evidence>
<protein>
    <recommendedName>
        <fullName evidence="4">Secreted protein</fullName>
    </recommendedName>
</protein>
<dbReference type="Proteomes" id="UP001295684">
    <property type="component" value="Unassembled WGS sequence"/>
</dbReference>
<reference evidence="2" key="1">
    <citation type="submission" date="2023-07" db="EMBL/GenBank/DDBJ databases">
        <authorList>
            <consortium name="AG Swart"/>
            <person name="Singh M."/>
            <person name="Singh A."/>
            <person name="Seah K."/>
            <person name="Emmerich C."/>
        </authorList>
    </citation>
    <scope>NUCLEOTIDE SEQUENCE</scope>
    <source>
        <strain evidence="2">DP1</strain>
    </source>
</reference>
<gene>
    <name evidence="2" type="ORF">ECRASSUSDP1_LOCUS18282</name>
</gene>
<dbReference type="EMBL" id="CAMPGE010018495">
    <property type="protein sequence ID" value="CAI2376905.1"/>
    <property type="molecule type" value="Genomic_DNA"/>
</dbReference>
<sequence>MIMNFQCINTLLCLLTFISMPSVRNCSEYFSRLLHCHLSVITCSFFGSPMLDYIAKQTRTDDSLPNAVVTDLDSVLGTQQAHLKCFFNILRVVKIKTAEHDIRLDLCLIIRNIVLWRFLD</sequence>
<keyword evidence="1" id="KW-0732">Signal</keyword>
<feature type="chain" id="PRO_5041961014" description="Secreted protein" evidence="1">
    <location>
        <begin position="27"/>
        <end position="120"/>
    </location>
</feature>
<keyword evidence="3" id="KW-1185">Reference proteome</keyword>
<name>A0AAD1XQ48_EUPCR</name>
<comment type="caution">
    <text evidence="2">The sequence shown here is derived from an EMBL/GenBank/DDBJ whole genome shotgun (WGS) entry which is preliminary data.</text>
</comment>
<proteinExistence type="predicted"/>
<evidence type="ECO:0000313" key="3">
    <source>
        <dbReference type="Proteomes" id="UP001295684"/>
    </source>
</evidence>
<evidence type="ECO:0008006" key="4">
    <source>
        <dbReference type="Google" id="ProtNLM"/>
    </source>
</evidence>
<dbReference type="AlphaFoldDB" id="A0AAD1XQ48"/>
<evidence type="ECO:0000256" key="1">
    <source>
        <dbReference type="SAM" id="SignalP"/>
    </source>
</evidence>